<evidence type="ECO:0000313" key="7">
    <source>
        <dbReference type="EMBL" id="CAG85285.2"/>
    </source>
</evidence>
<dbReference type="PANTHER" id="PTHR45986:SF1">
    <property type="entry name" value="ZINC FINGER MATRIN-TYPE PROTEIN 2"/>
    <property type="match status" value="1"/>
</dbReference>
<keyword evidence="2" id="KW-0863">Zinc-finger</keyword>
<dbReference type="SUPFAM" id="SSF57667">
    <property type="entry name" value="beta-beta-alpha zinc fingers"/>
    <property type="match status" value="1"/>
</dbReference>
<dbReference type="GO" id="GO:0008270">
    <property type="term" value="F:zinc ion binding"/>
    <property type="evidence" value="ECO:0007669"/>
    <property type="project" value="UniProtKB-KW"/>
</dbReference>
<feature type="compositionally biased region" description="Basic residues" evidence="5">
    <location>
        <begin position="233"/>
        <end position="245"/>
    </location>
</feature>
<proteinExistence type="predicted"/>
<dbReference type="OMA" id="VDHRRKW"/>
<dbReference type="STRING" id="284592.Q6BWY5"/>
<evidence type="ECO:0000256" key="5">
    <source>
        <dbReference type="SAM" id="MobiDB-lite"/>
    </source>
</evidence>
<dbReference type="InParanoid" id="Q6BWY5"/>
<evidence type="ECO:0000256" key="4">
    <source>
        <dbReference type="ARBA" id="ARBA00023242"/>
    </source>
</evidence>
<dbReference type="GO" id="GO:0046540">
    <property type="term" value="C:U4/U6 x U5 tri-snRNP complex"/>
    <property type="evidence" value="ECO:0007669"/>
    <property type="project" value="TreeGrafter"/>
</dbReference>
<evidence type="ECO:0000256" key="3">
    <source>
        <dbReference type="ARBA" id="ARBA00022833"/>
    </source>
</evidence>
<name>Q6BWY5_DEBHA</name>
<dbReference type="EMBL" id="CR382134">
    <property type="protein sequence ID" value="CAG85285.2"/>
    <property type="molecule type" value="Genomic_DNA"/>
</dbReference>
<feature type="region of interest" description="Disordered" evidence="5">
    <location>
        <begin position="226"/>
        <end position="275"/>
    </location>
</feature>
<gene>
    <name evidence="7" type="ordered locus">DEHA2B07480g</name>
</gene>
<accession>Q6BWY5</accession>
<dbReference type="KEGG" id="dha:DEHA2B07480g"/>
<reference evidence="7 8" key="1">
    <citation type="journal article" date="2004" name="Nature">
        <title>Genome evolution in yeasts.</title>
        <authorList>
            <consortium name="Genolevures"/>
            <person name="Dujon B."/>
            <person name="Sherman D."/>
            <person name="Fischer G."/>
            <person name="Durrens P."/>
            <person name="Casaregola S."/>
            <person name="Lafontaine I."/>
            <person name="de Montigny J."/>
            <person name="Marck C."/>
            <person name="Neuveglise C."/>
            <person name="Talla E."/>
            <person name="Goffard N."/>
            <person name="Frangeul L."/>
            <person name="Aigle M."/>
            <person name="Anthouard V."/>
            <person name="Babour A."/>
            <person name="Barbe V."/>
            <person name="Barnay S."/>
            <person name="Blanchin S."/>
            <person name="Beckerich J.M."/>
            <person name="Beyne E."/>
            <person name="Bleykasten C."/>
            <person name="Boisrame A."/>
            <person name="Boyer J."/>
            <person name="Cattolico L."/>
            <person name="Confanioleri F."/>
            <person name="de Daruvar A."/>
            <person name="Despons L."/>
            <person name="Fabre E."/>
            <person name="Fairhead C."/>
            <person name="Ferry-Dumazet H."/>
            <person name="Groppi A."/>
            <person name="Hantraye F."/>
            <person name="Hennequin C."/>
            <person name="Jauniaux N."/>
            <person name="Joyet P."/>
            <person name="Kachouri R."/>
            <person name="Kerrest A."/>
            <person name="Koszul R."/>
            <person name="Lemaire M."/>
            <person name="Lesur I."/>
            <person name="Ma L."/>
            <person name="Muller H."/>
            <person name="Nicaud J.M."/>
            <person name="Nikolski M."/>
            <person name="Oztas S."/>
            <person name="Ozier-Kalogeropoulos O."/>
            <person name="Pellenz S."/>
            <person name="Potier S."/>
            <person name="Richard G.F."/>
            <person name="Straub M.L."/>
            <person name="Suleau A."/>
            <person name="Swennene D."/>
            <person name="Tekaia F."/>
            <person name="Wesolowski-Louvel M."/>
            <person name="Westhof E."/>
            <person name="Wirth B."/>
            <person name="Zeniou-Meyer M."/>
            <person name="Zivanovic I."/>
            <person name="Bolotin-Fukuhara M."/>
            <person name="Thierry A."/>
            <person name="Bouchier C."/>
            <person name="Caudron B."/>
            <person name="Scarpelli C."/>
            <person name="Gaillardin C."/>
            <person name="Weissenbach J."/>
            <person name="Wincker P."/>
            <person name="Souciet J.L."/>
        </authorList>
    </citation>
    <scope>NUCLEOTIDE SEQUENCE [LARGE SCALE GENOMIC DNA]</scope>
    <source>
        <strain evidence="8">ATCC 36239 / CBS 767 / BCRC 21394 / JCM 1990 / NBRC 0083 / IGC 2968</strain>
    </source>
</reference>
<keyword evidence="4" id="KW-0539">Nucleus</keyword>
<protein>
    <submittedName>
        <fullName evidence="7">DEHA2B07480p</fullName>
    </submittedName>
</protein>
<dbReference type="OrthoDB" id="30343at2759"/>
<dbReference type="RefSeq" id="XP_457284.2">
    <property type="nucleotide sequence ID" value="XM_457284.1"/>
</dbReference>
<evidence type="ECO:0000259" key="6">
    <source>
        <dbReference type="PROSITE" id="PS00028"/>
    </source>
</evidence>
<sequence length="275" mass="31407">MSKAYDGSLPYPCKFRLSITFYRKKINSRYEFKTILLPLLYFTMEEDKDNDNNKISIDQYGRKTWNVDAYAKEAKSKSSKKAISSTPNLSNSTINADKPLSYLTHRDKLLNESLSAVNQHTIINPLNTASYGKNKKFGFFCSVCDLSFRDNLALIDHINSPSHVQRSQSLVTKHDGEDTEILDGNVRRATVDEVRLTLESLITKSTQDKNSGNNKTNIKERIARRQEFEKNQQAKRKEKRLKSKQNKIAQKNKTDEGNNDIASMMGFGDFGSTKK</sequence>
<dbReference type="HOGENOM" id="CLU_067237_3_0_1"/>
<dbReference type="GeneID" id="2913666"/>
<dbReference type="PROSITE" id="PS00028">
    <property type="entry name" value="ZINC_FINGER_C2H2_1"/>
    <property type="match status" value="1"/>
</dbReference>
<feature type="domain" description="C2H2-type" evidence="6">
    <location>
        <begin position="141"/>
        <end position="163"/>
    </location>
</feature>
<dbReference type="PANTHER" id="PTHR45986">
    <property type="entry name" value="ZINC FINGER MATRIN-TYPE PROTEIN 2"/>
    <property type="match status" value="1"/>
</dbReference>
<evidence type="ECO:0000256" key="2">
    <source>
        <dbReference type="ARBA" id="ARBA00022771"/>
    </source>
</evidence>
<dbReference type="Proteomes" id="UP000000599">
    <property type="component" value="Chromosome B"/>
</dbReference>
<dbReference type="VEuPathDB" id="FungiDB:DEHA2B07480g"/>
<evidence type="ECO:0000313" key="8">
    <source>
        <dbReference type="Proteomes" id="UP000000599"/>
    </source>
</evidence>
<keyword evidence="8" id="KW-1185">Reference proteome</keyword>
<dbReference type="GO" id="GO:0005681">
    <property type="term" value="C:spliceosomal complex"/>
    <property type="evidence" value="ECO:0007669"/>
    <property type="project" value="InterPro"/>
</dbReference>
<dbReference type="InterPro" id="IPR040107">
    <property type="entry name" value="Snu23"/>
</dbReference>
<dbReference type="FunCoup" id="Q6BWY5">
    <property type="interactions" value="398"/>
</dbReference>
<dbReference type="eggNOG" id="KOG4727">
    <property type="taxonomic scope" value="Eukaryota"/>
</dbReference>
<dbReference type="Pfam" id="PF12874">
    <property type="entry name" value="zf-met"/>
    <property type="match status" value="1"/>
</dbReference>
<keyword evidence="1" id="KW-0479">Metal-binding</keyword>
<dbReference type="GO" id="GO:0000398">
    <property type="term" value="P:mRNA splicing, via spliceosome"/>
    <property type="evidence" value="ECO:0007669"/>
    <property type="project" value="InterPro"/>
</dbReference>
<evidence type="ECO:0000256" key="1">
    <source>
        <dbReference type="ARBA" id="ARBA00022723"/>
    </source>
</evidence>
<dbReference type="InterPro" id="IPR013087">
    <property type="entry name" value="Znf_C2H2_type"/>
</dbReference>
<dbReference type="AlphaFoldDB" id="Q6BWY5"/>
<keyword evidence="3" id="KW-0862">Zinc</keyword>
<organism evidence="7 8">
    <name type="scientific">Debaryomyces hansenii (strain ATCC 36239 / CBS 767 / BCRC 21394 / JCM 1990 / NBRC 0083 / IGC 2968)</name>
    <name type="common">Yeast</name>
    <name type="synonym">Torulaspora hansenii</name>
    <dbReference type="NCBI Taxonomy" id="284592"/>
    <lineage>
        <taxon>Eukaryota</taxon>
        <taxon>Fungi</taxon>
        <taxon>Dikarya</taxon>
        <taxon>Ascomycota</taxon>
        <taxon>Saccharomycotina</taxon>
        <taxon>Pichiomycetes</taxon>
        <taxon>Debaryomycetaceae</taxon>
        <taxon>Debaryomyces</taxon>
    </lineage>
</organism>
<dbReference type="InterPro" id="IPR036236">
    <property type="entry name" value="Znf_C2H2_sf"/>
</dbReference>